<evidence type="ECO:0000313" key="1">
    <source>
        <dbReference type="EMBL" id="KAL0487678.1"/>
    </source>
</evidence>
<organism evidence="1 2">
    <name type="scientific">Acrasis kona</name>
    <dbReference type="NCBI Taxonomy" id="1008807"/>
    <lineage>
        <taxon>Eukaryota</taxon>
        <taxon>Discoba</taxon>
        <taxon>Heterolobosea</taxon>
        <taxon>Tetramitia</taxon>
        <taxon>Eutetramitia</taxon>
        <taxon>Acrasidae</taxon>
        <taxon>Acrasis</taxon>
    </lineage>
</organism>
<dbReference type="Proteomes" id="UP001431209">
    <property type="component" value="Unassembled WGS sequence"/>
</dbReference>
<protein>
    <submittedName>
        <fullName evidence="1">Meiotic nuclear division protein 1</fullName>
    </submittedName>
</protein>
<dbReference type="EMBL" id="JAOPGA020001361">
    <property type="protein sequence ID" value="KAL0487678.1"/>
    <property type="molecule type" value="Genomic_DNA"/>
</dbReference>
<keyword evidence="2" id="KW-1185">Reference proteome</keyword>
<evidence type="ECO:0000313" key="2">
    <source>
        <dbReference type="Proteomes" id="UP001431209"/>
    </source>
</evidence>
<comment type="caution">
    <text evidence="1">The sequence shown here is derived from an EMBL/GenBank/DDBJ whole genome shotgun (WGS) entry which is preliminary data.</text>
</comment>
<accession>A0AAW2ZE85</accession>
<sequence length="415" mass="47293">MTLQIGLIKSNHIFTRIQMNVGTSIIGRWIGPAIGSVPFDAEFHADGRVRFVGEEGTYDLIFTPNNKPVLKMTFLKKNNNPHPHVTTNSFQLNESTLILETDRGLLKLMRDCNNYPDVEPYQAIKPSVVRNVNDQTNRAVPKYTYNTTATNIDSYIPHTSVDRSSPSNQNILRQGFTPQKQYFSEELGLYFTTPPTWFFSINEHLPVILSCVSPGIIFARTHRPQTEDNIRERYKNGYSEKHLIFSPLWPEMITIREDGSRNRQIVLIGDYIERTSDLRATVTSIGSTFGDYVSIFGVVNGPASNFDALKLAILEIADTVCFYQPKALNSYASLPGKYISFDNKSTLLINPNSHFTWTKEGVVESGKWDRMGNHLEGELIFVSNRTNLKWRTRFVVVDPINSVFRLDDTMYKRSV</sequence>
<name>A0AAW2ZE85_9EUKA</name>
<proteinExistence type="predicted"/>
<dbReference type="AlphaFoldDB" id="A0AAW2ZE85"/>
<reference evidence="1 2" key="1">
    <citation type="submission" date="2024-03" db="EMBL/GenBank/DDBJ databases">
        <title>The Acrasis kona genome and developmental transcriptomes reveal deep origins of eukaryotic multicellular pathways.</title>
        <authorList>
            <person name="Sheikh S."/>
            <person name="Fu C.-J."/>
            <person name="Brown M.W."/>
            <person name="Baldauf S.L."/>
        </authorList>
    </citation>
    <scope>NUCLEOTIDE SEQUENCE [LARGE SCALE GENOMIC DNA]</scope>
    <source>
        <strain evidence="1 2">ATCC MYA-3509</strain>
    </source>
</reference>
<gene>
    <name evidence="1" type="ORF">AKO1_008721</name>
</gene>